<accession>A0A915L3Y1</accession>
<sequence length="134" mass="15671">MVPVKRINHLIEDIGIMDTKKWKEQFLMGYDYRPVGARVATATGPFFVENAIIGFSTKGYSMNAVIIQKNYPVCKQTNFSDSLLKGVFDYREFNRCDHLTQKINLRAYVRYCVLKIYPILDQWMGHNLLWDILV</sequence>
<protein>
    <submittedName>
        <fullName evidence="2">Uncharacterized protein</fullName>
    </submittedName>
</protein>
<proteinExistence type="predicted"/>
<reference evidence="2" key="1">
    <citation type="submission" date="2022-11" db="UniProtKB">
        <authorList>
            <consortium name="WormBaseParasite"/>
        </authorList>
    </citation>
    <scope>IDENTIFICATION</scope>
</reference>
<dbReference type="WBParaSite" id="nRc.2.0.1.t45800-RA">
    <property type="protein sequence ID" value="nRc.2.0.1.t45800-RA"/>
    <property type="gene ID" value="nRc.2.0.1.g45800"/>
</dbReference>
<organism evidence="1 2">
    <name type="scientific">Romanomermis culicivorax</name>
    <name type="common">Nematode worm</name>
    <dbReference type="NCBI Taxonomy" id="13658"/>
    <lineage>
        <taxon>Eukaryota</taxon>
        <taxon>Metazoa</taxon>
        <taxon>Ecdysozoa</taxon>
        <taxon>Nematoda</taxon>
        <taxon>Enoplea</taxon>
        <taxon>Dorylaimia</taxon>
        <taxon>Mermithida</taxon>
        <taxon>Mermithoidea</taxon>
        <taxon>Mermithidae</taxon>
        <taxon>Romanomermis</taxon>
    </lineage>
</organism>
<evidence type="ECO:0000313" key="1">
    <source>
        <dbReference type="Proteomes" id="UP000887565"/>
    </source>
</evidence>
<dbReference type="Proteomes" id="UP000887565">
    <property type="component" value="Unplaced"/>
</dbReference>
<keyword evidence="1" id="KW-1185">Reference proteome</keyword>
<dbReference type="AlphaFoldDB" id="A0A915L3Y1"/>
<name>A0A915L3Y1_ROMCU</name>
<evidence type="ECO:0000313" key="2">
    <source>
        <dbReference type="WBParaSite" id="nRc.2.0.1.t45800-RA"/>
    </source>
</evidence>